<dbReference type="Proteomes" id="UP000284706">
    <property type="component" value="Unassembled WGS sequence"/>
</dbReference>
<name>A0A409VJB2_9AGAR</name>
<dbReference type="InParanoid" id="A0A409VJB2"/>
<dbReference type="InterPro" id="IPR018608">
    <property type="entry name" value="Gti1/Pac2"/>
</dbReference>
<sequence length="244" mass="28187">MQMPTCVQLRVRTPSDANLIFHAVHVGLLPMVTRRLDTEERRAIESGCVYVWEERGTNSEATGIGIERWTDSIQWGPSRVRDEFLYYQERKPMLAEVDTASDESDATTPGGRRYFRRQTLIKQTYSVFVATTYGRRKWHLIAYFTQETLHELYTIQNHPYYSQVATLQVPPAMYTCARSSRIRPPLNPPNPFHPYSTGPSSPGSHHTLAPLSYLKTLPPRRRHVVDEMALMSFNPDTWPTYPKL</sequence>
<reference evidence="1 2" key="1">
    <citation type="journal article" date="2018" name="Evol. Lett.">
        <title>Horizontal gene cluster transfer increased hallucinogenic mushroom diversity.</title>
        <authorList>
            <person name="Reynolds H.T."/>
            <person name="Vijayakumar V."/>
            <person name="Gluck-Thaler E."/>
            <person name="Korotkin H.B."/>
            <person name="Matheny P.B."/>
            <person name="Slot J.C."/>
        </authorList>
    </citation>
    <scope>NUCLEOTIDE SEQUENCE [LARGE SCALE GENOMIC DNA]</scope>
    <source>
        <strain evidence="1 2">SRW20</strain>
    </source>
</reference>
<dbReference type="OrthoDB" id="5572844at2759"/>
<dbReference type="GO" id="GO:0003677">
    <property type="term" value="F:DNA binding"/>
    <property type="evidence" value="ECO:0007669"/>
    <property type="project" value="TreeGrafter"/>
</dbReference>
<protein>
    <recommendedName>
        <fullName evidence="3">Gti1/Pac2 family-domain-containing protein</fullName>
    </recommendedName>
</protein>
<comment type="caution">
    <text evidence="1">The sequence shown here is derived from an EMBL/GenBank/DDBJ whole genome shotgun (WGS) entry which is preliminary data.</text>
</comment>
<evidence type="ECO:0000313" key="1">
    <source>
        <dbReference type="EMBL" id="PPQ66323.1"/>
    </source>
</evidence>
<dbReference type="PANTHER" id="PTHR28027:SF2">
    <property type="entry name" value="TRANSCRIPTIONAL REGULATOR MIT1"/>
    <property type="match status" value="1"/>
</dbReference>
<dbReference type="EMBL" id="NHYE01005633">
    <property type="protein sequence ID" value="PPQ66323.1"/>
    <property type="molecule type" value="Genomic_DNA"/>
</dbReference>
<evidence type="ECO:0008006" key="3">
    <source>
        <dbReference type="Google" id="ProtNLM"/>
    </source>
</evidence>
<dbReference type="Pfam" id="PF09729">
    <property type="entry name" value="Gti1_Pac2"/>
    <property type="match status" value="1"/>
</dbReference>
<evidence type="ECO:0000313" key="2">
    <source>
        <dbReference type="Proteomes" id="UP000284706"/>
    </source>
</evidence>
<gene>
    <name evidence="1" type="ORF">CVT26_011154</name>
</gene>
<proteinExistence type="predicted"/>
<dbReference type="PANTHER" id="PTHR28027">
    <property type="entry name" value="TRANSCRIPTIONAL REGULATOR MIT1"/>
    <property type="match status" value="1"/>
</dbReference>
<keyword evidence="2" id="KW-1185">Reference proteome</keyword>
<organism evidence="1 2">
    <name type="scientific">Gymnopilus dilepis</name>
    <dbReference type="NCBI Taxonomy" id="231916"/>
    <lineage>
        <taxon>Eukaryota</taxon>
        <taxon>Fungi</taxon>
        <taxon>Dikarya</taxon>
        <taxon>Basidiomycota</taxon>
        <taxon>Agaricomycotina</taxon>
        <taxon>Agaricomycetes</taxon>
        <taxon>Agaricomycetidae</taxon>
        <taxon>Agaricales</taxon>
        <taxon>Agaricineae</taxon>
        <taxon>Hymenogastraceae</taxon>
        <taxon>Gymnopilus</taxon>
    </lineage>
</organism>
<dbReference type="AlphaFoldDB" id="A0A409VJB2"/>
<accession>A0A409VJB2</accession>